<keyword evidence="3" id="KW-0732">Signal</keyword>
<feature type="transmembrane region" description="Helical" evidence="2">
    <location>
        <begin position="504"/>
        <end position="525"/>
    </location>
</feature>
<evidence type="ECO:0000256" key="3">
    <source>
        <dbReference type="SAM" id="SignalP"/>
    </source>
</evidence>
<feature type="transmembrane region" description="Helical" evidence="2">
    <location>
        <begin position="80"/>
        <end position="98"/>
    </location>
</feature>
<feature type="chain" id="PRO_5024463042" description="PGG domain-containing protein" evidence="3">
    <location>
        <begin position="21"/>
        <end position="544"/>
    </location>
</feature>
<sequence>MTSHCLILLSMVFPLQSISAHDASSFNGGLSLIQVDNCNVEDLVPQIQRSNSEVTVDVRSRKGRHSLWHRHRHLRNGHEILIIIGWGIMLPVGVIVARNERNIAGGGRHATIVLGLKTPYQEALNGDWEAIKSFYDKHLVPERVVHPLTIDGLTAFHIAGYNSEGTELLQHLLGLLAPSDISLAISKKSDHDNNVFHEVASINNVASAKLLITKLSGNNLPELKKILEDRNQLGETPLFRAAALGQTKMAKFLAKLVGDISPHLHRYDSMSILHAAVLKVEDRPISLRKGDSVNDDGEGGTSKGEGGDQTLDTPLLIAASEGIAEIFDEILDVHSQAIEYISKDGVTILVAAFCQRQREIFHRLKMMKGVMEHRLFSLIDKRGYTILHHAADMKNYNGGSRAGPALQLQDELQWLENTLILYNVSMQRVRKIVPSHYVLHRNNAGKTADELFKEQHANLLEKAERWIKETSQYCSTIAVLVATVVFTAAYTIPGGNDQSGHPVFLHSPFFLFFTIMDVISLASSLTYELLDLRRHVPLHPHVSI</sequence>
<protein>
    <recommendedName>
        <fullName evidence="4">PGG domain-containing protein</fullName>
    </recommendedName>
</protein>
<name>A0A5N6Q811_9ROSI</name>
<dbReference type="AlphaFoldDB" id="A0A5N6Q811"/>
<keyword evidence="2" id="KW-1133">Transmembrane helix</keyword>
<dbReference type="OrthoDB" id="1923662at2759"/>
<organism evidence="5 6">
    <name type="scientific">Carpinus fangiana</name>
    <dbReference type="NCBI Taxonomy" id="176857"/>
    <lineage>
        <taxon>Eukaryota</taxon>
        <taxon>Viridiplantae</taxon>
        <taxon>Streptophyta</taxon>
        <taxon>Embryophyta</taxon>
        <taxon>Tracheophyta</taxon>
        <taxon>Spermatophyta</taxon>
        <taxon>Magnoliopsida</taxon>
        <taxon>eudicotyledons</taxon>
        <taxon>Gunneridae</taxon>
        <taxon>Pentapetalae</taxon>
        <taxon>rosids</taxon>
        <taxon>fabids</taxon>
        <taxon>Fagales</taxon>
        <taxon>Betulaceae</taxon>
        <taxon>Carpinus</taxon>
    </lineage>
</organism>
<dbReference type="PANTHER" id="PTHR24177">
    <property type="entry name" value="CASKIN"/>
    <property type="match status" value="1"/>
</dbReference>
<keyword evidence="2" id="KW-0472">Membrane</keyword>
<feature type="region of interest" description="Disordered" evidence="1">
    <location>
        <begin position="288"/>
        <end position="311"/>
    </location>
</feature>
<evidence type="ECO:0000259" key="4">
    <source>
        <dbReference type="Pfam" id="PF13962"/>
    </source>
</evidence>
<proteinExistence type="predicted"/>
<dbReference type="Gene3D" id="1.25.40.20">
    <property type="entry name" value="Ankyrin repeat-containing domain"/>
    <property type="match status" value="2"/>
</dbReference>
<reference evidence="5 6" key="1">
    <citation type="submission" date="2019-06" db="EMBL/GenBank/DDBJ databases">
        <title>A chromosomal-level reference genome of Carpinus fangiana (Coryloideae, Betulaceae).</title>
        <authorList>
            <person name="Yang X."/>
            <person name="Wang Z."/>
            <person name="Zhang L."/>
            <person name="Hao G."/>
            <person name="Liu J."/>
            <person name="Yang Y."/>
        </authorList>
    </citation>
    <scope>NUCLEOTIDE SEQUENCE [LARGE SCALE GENOMIC DNA]</scope>
    <source>
        <strain evidence="5">Cfa_2016G</strain>
        <tissue evidence="5">Leaf</tissue>
    </source>
</reference>
<feature type="domain" description="PGG" evidence="4">
    <location>
        <begin position="465"/>
        <end position="527"/>
    </location>
</feature>
<dbReference type="InterPro" id="IPR036770">
    <property type="entry name" value="Ankyrin_rpt-contain_sf"/>
</dbReference>
<dbReference type="InterPro" id="IPR002110">
    <property type="entry name" value="Ankyrin_rpt"/>
</dbReference>
<keyword evidence="6" id="KW-1185">Reference proteome</keyword>
<evidence type="ECO:0000313" key="6">
    <source>
        <dbReference type="Proteomes" id="UP000327013"/>
    </source>
</evidence>
<dbReference type="GO" id="GO:0016020">
    <property type="term" value="C:membrane"/>
    <property type="evidence" value="ECO:0007669"/>
    <property type="project" value="TreeGrafter"/>
</dbReference>
<dbReference type="EMBL" id="CM017321">
    <property type="protein sequence ID" value="KAE7995372.1"/>
    <property type="molecule type" value="Genomic_DNA"/>
</dbReference>
<dbReference type="PANTHER" id="PTHR24177:SF215">
    <property type="entry name" value="PGG DOMAIN-CONTAINING PROTEIN"/>
    <property type="match status" value="1"/>
</dbReference>
<accession>A0A5N6Q811</accession>
<dbReference type="Proteomes" id="UP000327013">
    <property type="component" value="Chromosome 1"/>
</dbReference>
<dbReference type="Pfam" id="PF13962">
    <property type="entry name" value="PGG"/>
    <property type="match status" value="1"/>
</dbReference>
<evidence type="ECO:0000256" key="1">
    <source>
        <dbReference type="SAM" id="MobiDB-lite"/>
    </source>
</evidence>
<gene>
    <name evidence="5" type="ORF">FH972_000179</name>
</gene>
<evidence type="ECO:0000256" key="2">
    <source>
        <dbReference type="SAM" id="Phobius"/>
    </source>
</evidence>
<keyword evidence="2" id="KW-0812">Transmembrane</keyword>
<dbReference type="SUPFAM" id="SSF48403">
    <property type="entry name" value="Ankyrin repeat"/>
    <property type="match status" value="1"/>
</dbReference>
<feature type="signal peptide" evidence="3">
    <location>
        <begin position="1"/>
        <end position="20"/>
    </location>
</feature>
<evidence type="ECO:0000313" key="5">
    <source>
        <dbReference type="EMBL" id="KAE7995372.1"/>
    </source>
</evidence>
<dbReference type="SMART" id="SM00248">
    <property type="entry name" value="ANK"/>
    <property type="match status" value="4"/>
</dbReference>
<feature type="transmembrane region" description="Helical" evidence="2">
    <location>
        <begin position="473"/>
        <end position="492"/>
    </location>
</feature>
<dbReference type="InterPro" id="IPR026961">
    <property type="entry name" value="PGG_dom"/>
</dbReference>